<accession>A0AAV7K2M7</accession>
<protein>
    <submittedName>
        <fullName evidence="1">Uncharacterized protein</fullName>
    </submittedName>
</protein>
<organism evidence="1 2">
    <name type="scientific">Oopsacas minuta</name>
    <dbReference type="NCBI Taxonomy" id="111878"/>
    <lineage>
        <taxon>Eukaryota</taxon>
        <taxon>Metazoa</taxon>
        <taxon>Porifera</taxon>
        <taxon>Hexactinellida</taxon>
        <taxon>Hexasterophora</taxon>
        <taxon>Lyssacinosida</taxon>
        <taxon>Leucopsacidae</taxon>
        <taxon>Oopsacas</taxon>
    </lineage>
</organism>
<dbReference type="Proteomes" id="UP001165289">
    <property type="component" value="Unassembled WGS sequence"/>
</dbReference>
<evidence type="ECO:0000313" key="2">
    <source>
        <dbReference type="Proteomes" id="UP001165289"/>
    </source>
</evidence>
<dbReference type="AlphaFoldDB" id="A0AAV7K2M7"/>
<dbReference type="EMBL" id="JAKMXF010000199">
    <property type="protein sequence ID" value="KAI6655437.1"/>
    <property type="molecule type" value="Genomic_DNA"/>
</dbReference>
<keyword evidence="2" id="KW-1185">Reference proteome</keyword>
<reference evidence="1 2" key="1">
    <citation type="journal article" date="2023" name="BMC Biol.">
        <title>The compact genome of the sponge Oopsacas minuta (Hexactinellida) is lacking key metazoan core genes.</title>
        <authorList>
            <person name="Santini S."/>
            <person name="Schenkelaars Q."/>
            <person name="Jourda C."/>
            <person name="Duchesne M."/>
            <person name="Belahbib H."/>
            <person name="Rocher C."/>
            <person name="Selva M."/>
            <person name="Riesgo A."/>
            <person name="Vervoort M."/>
            <person name="Leys S.P."/>
            <person name="Kodjabachian L."/>
            <person name="Le Bivic A."/>
            <person name="Borchiellini C."/>
            <person name="Claverie J.M."/>
            <person name="Renard E."/>
        </authorList>
    </citation>
    <scope>NUCLEOTIDE SEQUENCE [LARGE SCALE GENOMIC DNA]</scope>
    <source>
        <strain evidence="1">SPO-2</strain>
    </source>
</reference>
<evidence type="ECO:0000313" key="1">
    <source>
        <dbReference type="EMBL" id="KAI6655437.1"/>
    </source>
</evidence>
<proteinExistence type="predicted"/>
<name>A0AAV7K2M7_9METZ</name>
<gene>
    <name evidence="1" type="ORF">LOD99_2272</name>
</gene>
<comment type="caution">
    <text evidence="1">The sequence shown here is derived from an EMBL/GenBank/DDBJ whole genome shotgun (WGS) entry which is preliminary data.</text>
</comment>
<sequence length="150" mass="17198">MEMQRCPDKDYQHILNYQYSFSKFVILKPLNSKGALEVAEHLASCELGPLHIWNRIMGESSLVSIYSLPCRITQLRPAPIEIVCIPIVFSVIPSKPIYLSISSLLNATRDVTDTLPYASKDCNVKTASFRHHLNQLVNYLRNQRVNYPYN</sequence>